<dbReference type="Proteomes" id="UP000682733">
    <property type="component" value="Unassembled WGS sequence"/>
</dbReference>
<organism evidence="2 4">
    <name type="scientific">Didymodactylos carnosus</name>
    <dbReference type="NCBI Taxonomy" id="1234261"/>
    <lineage>
        <taxon>Eukaryota</taxon>
        <taxon>Metazoa</taxon>
        <taxon>Spiralia</taxon>
        <taxon>Gnathifera</taxon>
        <taxon>Rotifera</taxon>
        <taxon>Eurotatoria</taxon>
        <taxon>Bdelloidea</taxon>
        <taxon>Philodinida</taxon>
        <taxon>Philodinidae</taxon>
        <taxon>Didymodactylos</taxon>
    </lineage>
</organism>
<comment type="caution">
    <text evidence="2">The sequence shown here is derived from an EMBL/GenBank/DDBJ whole genome shotgun (WGS) entry which is preliminary data.</text>
</comment>
<reference evidence="2" key="1">
    <citation type="submission" date="2021-02" db="EMBL/GenBank/DDBJ databases">
        <authorList>
            <person name="Nowell W R."/>
        </authorList>
    </citation>
    <scope>NUCLEOTIDE SEQUENCE</scope>
</reference>
<dbReference type="EMBL" id="CAJOBA010110702">
    <property type="protein sequence ID" value="CAF4552531.1"/>
    <property type="molecule type" value="Genomic_DNA"/>
</dbReference>
<evidence type="ECO:0000313" key="4">
    <source>
        <dbReference type="Proteomes" id="UP000677228"/>
    </source>
</evidence>
<feature type="compositionally biased region" description="Polar residues" evidence="1">
    <location>
        <begin position="48"/>
        <end position="69"/>
    </location>
</feature>
<dbReference type="AlphaFoldDB" id="A0A8S2GAY0"/>
<protein>
    <submittedName>
        <fullName evidence="2">Uncharacterized protein</fullName>
    </submittedName>
</protein>
<evidence type="ECO:0000313" key="2">
    <source>
        <dbReference type="EMBL" id="CAF1673732.1"/>
    </source>
</evidence>
<gene>
    <name evidence="2" type="ORF">OVA965_LOCUS45824</name>
    <name evidence="3" type="ORF">TMI583_LOCUS49691</name>
</gene>
<feature type="region of interest" description="Disordered" evidence="1">
    <location>
        <begin position="48"/>
        <end position="83"/>
    </location>
</feature>
<name>A0A8S2GAY0_9BILA</name>
<feature type="non-terminal residue" evidence="2">
    <location>
        <position position="1"/>
    </location>
</feature>
<dbReference type="EMBL" id="CAJNOK010075907">
    <property type="protein sequence ID" value="CAF1673732.1"/>
    <property type="molecule type" value="Genomic_DNA"/>
</dbReference>
<sequence length="83" mass="9017">VNSNSSTTITNHHDNNSVIVPVQIKSERLLSTDTDLEISDNARLNLNSLNGGYHSSRQSLDGDNTSRQSGEVGGYDDNNNQTN</sequence>
<evidence type="ECO:0000313" key="3">
    <source>
        <dbReference type="EMBL" id="CAF4552531.1"/>
    </source>
</evidence>
<feature type="non-terminal residue" evidence="2">
    <location>
        <position position="83"/>
    </location>
</feature>
<accession>A0A8S2GAY0</accession>
<evidence type="ECO:0000256" key="1">
    <source>
        <dbReference type="SAM" id="MobiDB-lite"/>
    </source>
</evidence>
<dbReference type="Proteomes" id="UP000677228">
    <property type="component" value="Unassembled WGS sequence"/>
</dbReference>
<proteinExistence type="predicted"/>